<dbReference type="EMBL" id="KQ087200">
    <property type="protein sequence ID" value="KLT42928.1"/>
    <property type="molecule type" value="Genomic_DNA"/>
</dbReference>
<dbReference type="PANTHER" id="PTHR12570">
    <property type="match status" value="1"/>
</dbReference>
<feature type="transmembrane region" description="Helical" evidence="6">
    <location>
        <begin position="207"/>
        <end position="225"/>
    </location>
</feature>
<dbReference type="SUPFAM" id="SSF103481">
    <property type="entry name" value="Multidrug resistance efflux transporter EmrE"/>
    <property type="match status" value="1"/>
</dbReference>
<evidence type="ECO:0008006" key="9">
    <source>
        <dbReference type="Google" id="ProtNLM"/>
    </source>
</evidence>
<name>A0A0J0XP98_9TREE</name>
<feature type="transmembrane region" description="Helical" evidence="6">
    <location>
        <begin position="359"/>
        <end position="381"/>
    </location>
</feature>
<feature type="transmembrane region" description="Helical" evidence="6">
    <location>
        <begin position="137"/>
        <end position="157"/>
    </location>
</feature>
<feature type="transmembrane region" description="Helical" evidence="6">
    <location>
        <begin position="169"/>
        <end position="187"/>
    </location>
</feature>
<feature type="transmembrane region" description="Helical" evidence="6">
    <location>
        <begin position="62"/>
        <end position="86"/>
    </location>
</feature>
<dbReference type="Pfam" id="PF05653">
    <property type="entry name" value="Mg_trans_NIPA"/>
    <property type="match status" value="1"/>
</dbReference>
<comment type="subcellular location">
    <subcellularLocation>
        <location evidence="1">Membrane</location>
        <topology evidence="1">Multi-pass membrane protein</topology>
    </subcellularLocation>
</comment>
<dbReference type="OrthoDB" id="165382at2759"/>
<feature type="transmembrane region" description="Helical" evidence="6">
    <location>
        <begin position="295"/>
        <end position="320"/>
    </location>
</feature>
<sequence>MAEDLVDTLTDTLVAVATATATLIAEATATGAADDWLPSDNSSLPLGMDGSDVTPAPDGGSYFLNTLLGLLIVLLASVLNALGLNLTKLDHQKQQAIPKRQRSKEYMRPLWLAGMGIYIASQLFGSPLALRYLRPDWVAPLGASSLVFNFLFAYWLVGTPVTQSDIRGTGFIVLGVILIVIFSSINHGLKQELSVDELSELWRRGSWLSYFFVLIFATWVVYLVGDLLHKVAKQRASFSPLPSPTMGRGSRPPPALNTFQRSLAQWRAWENTILGHLERLLQRTPDTRVQWLEGIFFASCGGSLAGLCLVFTKAIVKIMWGEGHPLVHFSAIMTLLLLIGTAVLQIVCLNSALRCADTVVVVPLFYAGYTVFGFINALIFYDQAGSYARWILVMVFLSIGVLIGGVILLSTKPEEPETAEAGNDDPAIRMRPGTARSPLARNGAAMGSGGVISLDDTPKPSEDRPQEVVWDIGEDSDEDEDAHGRLVKNAEERKDEPESDEEEGRGVGGTKESRGERGGLLLQEDEDDLEDRSSPRPAPRRLPSKVEEDEAETFGPWTSGR</sequence>
<evidence type="ECO:0000313" key="8">
    <source>
        <dbReference type="Proteomes" id="UP000053611"/>
    </source>
</evidence>
<organism evidence="7 8">
    <name type="scientific">Cutaneotrichosporon oleaginosum</name>
    <dbReference type="NCBI Taxonomy" id="879819"/>
    <lineage>
        <taxon>Eukaryota</taxon>
        <taxon>Fungi</taxon>
        <taxon>Dikarya</taxon>
        <taxon>Basidiomycota</taxon>
        <taxon>Agaricomycotina</taxon>
        <taxon>Tremellomycetes</taxon>
        <taxon>Trichosporonales</taxon>
        <taxon>Trichosporonaceae</taxon>
        <taxon>Cutaneotrichosporon</taxon>
    </lineage>
</organism>
<dbReference type="InterPro" id="IPR008521">
    <property type="entry name" value="Mg_trans_NIPA"/>
</dbReference>
<evidence type="ECO:0000256" key="3">
    <source>
        <dbReference type="ARBA" id="ARBA00022989"/>
    </source>
</evidence>
<reference evidence="7 8" key="1">
    <citation type="submission" date="2015-03" db="EMBL/GenBank/DDBJ databases">
        <title>Genomics and transcriptomics of the oil-accumulating basidiomycete yeast T. oleaginosus allow insights into substrate utilization and the diverse evolutionary trajectories of mating systems in fungi.</title>
        <authorList>
            <consortium name="DOE Joint Genome Institute"/>
            <person name="Kourist R."/>
            <person name="Kracht O."/>
            <person name="Bracharz F."/>
            <person name="Lipzen A."/>
            <person name="Nolan M."/>
            <person name="Ohm R."/>
            <person name="Grigoriev I."/>
            <person name="Sun S."/>
            <person name="Heitman J."/>
            <person name="Bruck T."/>
            <person name="Nowrousian M."/>
        </authorList>
    </citation>
    <scope>NUCLEOTIDE SEQUENCE [LARGE SCALE GENOMIC DNA]</scope>
    <source>
        <strain evidence="7 8">IBC0246</strain>
    </source>
</reference>
<dbReference type="AlphaFoldDB" id="A0A0J0XP98"/>
<evidence type="ECO:0000256" key="5">
    <source>
        <dbReference type="SAM" id="MobiDB-lite"/>
    </source>
</evidence>
<feature type="compositionally biased region" description="Basic and acidic residues" evidence="5">
    <location>
        <begin position="456"/>
        <end position="466"/>
    </location>
</feature>
<dbReference type="GO" id="GO:0016020">
    <property type="term" value="C:membrane"/>
    <property type="evidence" value="ECO:0007669"/>
    <property type="project" value="UniProtKB-SubCell"/>
</dbReference>
<keyword evidence="2 6" id="KW-0812">Transmembrane</keyword>
<proteinExistence type="predicted"/>
<accession>A0A0J0XP98</accession>
<feature type="compositionally biased region" description="Basic and acidic residues" evidence="5">
    <location>
        <begin position="482"/>
        <end position="496"/>
    </location>
</feature>
<protein>
    <recommendedName>
        <fullName evidence="9">DUF803-domain-containing protein</fullName>
    </recommendedName>
</protein>
<evidence type="ECO:0000256" key="4">
    <source>
        <dbReference type="ARBA" id="ARBA00023136"/>
    </source>
</evidence>
<evidence type="ECO:0000256" key="2">
    <source>
        <dbReference type="ARBA" id="ARBA00022692"/>
    </source>
</evidence>
<dbReference type="InterPro" id="IPR037185">
    <property type="entry name" value="EmrE-like"/>
</dbReference>
<gene>
    <name evidence="7" type="ORF">CC85DRAFT_285079</name>
</gene>
<dbReference type="Proteomes" id="UP000053611">
    <property type="component" value="Unassembled WGS sequence"/>
</dbReference>
<feature type="transmembrane region" description="Helical" evidence="6">
    <location>
        <begin position="387"/>
        <end position="409"/>
    </location>
</feature>
<dbReference type="Gene3D" id="1.10.3730.20">
    <property type="match status" value="1"/>
</dbReference>
<keyword evidence="3 6" id="KW-1133">Transmembrane helix</keyword>
<evidence type="ECO:0000256" key="1">
    <source>
        <dbReference type="ARBA" id="ARBA00004141"/>
    </source>
</evidence>
<keyword evidence="8" id="KW-1185">Reference proteome</keyword>
<keyword evidence="4 6" id="KW-0472">Membrane</keyword>
<evidence type="ECO:0000256" key="6">
    <source>
        <dbReference type="SAM" id="Phobius"/>
    </source>
</evidence>
<feature type="transmembrane region" description="Helical" evidence="6">
    <location>
        <begin position="106"/>
        <end position="125"/>
    </location>
</feature>
<dbReference type="PANTHER" id="PTHR12570:SF82">
    <property type="entry name" value="NIPA-LIKE PROTEIN 3"/>
    <property type="match status" value="1"/>
</dbReference>
<dbReference type="GO" id="GO:0015095">
    <property type="term" value="F:magnesium ion transmembrane transporter activity"/>
    <property type="evidence" value="ECO:0007669"/>
    <property type="project" value="InterPro"/>
</dbReference>
<feature type="compositionally biased region" description="Acidic residues" evidence="5">
    <location>
        <begin position="472"/>
        <end position="481"/>
    </location>
</feature>
<feature type="region of interest" description="Disordered" evidence="5">
    <location>
        <begin position="414"/>
        <end position="561"/>
    </location>
</feature>
<evidence type="ECO:0000313" key="7">
    <source>
        <dbReference type="EMBL" id="KLT42928.1"/>
    </source>
</evidence>
<feature type="transmembrane region" description="Helical" evidence="6">
    <location>
        <begin position="326"/>
        <end position="347"/>
    </location>
</feature>